<organism evidence="2 3">
    <name type="scientific">Pleurodeles waltl</name>
    <name type="common">Iberian ribbed newt</name>
    <dbReference type="NCBI Taxonomy" id="8319"/>
    <lineage>
        <taxon>Eukaryota</taxon>
        <taxon>Metazoa</taxon>
        <taxon>Chordata</taxon>
        <taxon>Craniata</taxon>
        <taxon>Vertebrata</taxon>
        <taxon>Euteleostomi</taxon>
        <taxon>Amphibia</taxon>
        <taxon>Batrachia</taxon>
        <taxon>Caudata</taxon>
        <taxon>Salamandroidea</taxon>
        <taxon>Salamandridae</taxon>
        <taxon>Pleurodelinae</taxon>
        <taxon>Pleurodeles</taxon>
    </lineage>
</organism>
<comment type="caution">
    <text evidence="2">The sequence shown here is derived from an EMBL/GenBank/DDBJ whole genome shotgun (WGS) entry which is preliminary data.</text>
</comment>
<feature type="region of interest" description="Disordered" evidence="1">
    <location>
        <begin position="230"/>
        <end position="261"/>
    </location>
</feature>
<evidence type="ECO:0000313" key="2">
    <source>
        <dbReference type="EMBL" id="KAJ1090669.1"/>
    </source>
</evidence>
<dbReference type="Proteomes" id="UP001066276">
    <property type="component" value="Chromosome 11"/>
</dbReference>
<keyword evidence="3" id="KW-1185">Reference proteome</keyword>
<evidence type="ECO:0000256" key="1">
    <source>
        <dbReference type="SAM" id="MobiDB-lite"/>
    </source>
</evidence>
<name>A0AAV7LI32_PLEWA</name>
<feature type="region of interest" description="Disordered" evidence="1">
    <location>
        <begin position="160"/>
        <end position="204"/>
    </location>
</feature>
<feature type="compositionally biased region" description="Low complexity" evidence="1">
    <location>
        <begin position="172"/>
        <end position="181"/>
    </location>
</feature>
<gene>
    <name evidence="2" type="ORF">NDU88_003798</name>
</gene>
<accession>A0AAV7LI32</accession>
<reference evidence="2" key="1">
    <citation type="journal article" date="2022" name="bioRxiv">
        <title>Sequencing and chromosome-scale assembly of the giantPleurodeles waltlgenome.</title>
        <authorList>
            <person name="Brown T."/>
            <person name="Elewa A."/>
            <person name="Iarovenko S."/>
            <person name="Subramanian E."/>
            <person name="Araus A.J."/>
            <person name="Petzold A."/>
            <person name="Susuki M."/>
            <person name="Suzuki K.-i.T."/>
            <person name="Hayashi T."/>
            <person name="Toyoda A."/>
            <person name="Oliveira C."/>
            <person name="Osipova E."/>
            <person name="Leigh N.D."/>
            <person name="Simon A."/>
            <person name="Yun M.H."/>
        </authorList>
    </citation>
    <scope>NUCLEOTIDE SEQUENCE</scope>
    <source>
        <strain evidence="2">20211129_DDA</strain>
        <tissue evidence="2">Liver</tissue>
    </source>
</reference>
<proteinExistence type="predicted"/>
<evidence type="ECO:0000313" key="3">
    <source>
        <dbReference type="Proteomes" id="UP001066276"/>
    </source>
</evidence>
<dbReference type="EMBL" id="JANPWB010000015">
    <property type="protein sequence ID" value="KAJ1090669.1"/>
    <property type="molecule type" value="Genomic_DNA"/>
</dbReference>
<dbReference type="AlphaFoldDB" id="A0AAV7LI32"/>
<sequence length="357" mass="39802">MYHSPDVFQRGAVSRQWRGDAPTIKEAPGGVSRGEKDLCAGIRLAEGSLDSNNPQDCGKGQIEEAKNLEQTRQSEYLTVYNNTQEQEERAKETHNLVKECPEFRDRKGIVQEKTRIATGEDMDTDWTFETGKVENDGRNTDWSKKGGNKCYSLMEDSEAASSGYDLNEEDGSGSSEAESLSPTVGPVVRPQRRHRKCITSRTGSAGIADSPEGCAVTLKWDYSGIRLSQSERDSKAPRDTVLTPNLTAGGNCPDERTDNMAGKDTNMLQLIYGMVRELQMETRAESRRAQVAAKQLQVTVRKIAKPCSEMEEKLNTVESRTSVVEGELVALREHVDTHGGQLTDVMWKMEDFENRQR</sequence>
<protein>
    <submittedName>
        <fullName evidence="2">Uncharacterized protein</fullName>
    </submittedName>
</protein>